<reference evidence="1" key="1">
    <citation type="thesis" date="2020" institute="ProQuest LLC" country="789 East Eisenhower Parkway, Ann Arbor, MI, USA">
        <title>Comparative Genomics and Chromosome Evolution.</title>
        <authorList>
            <person name="Mudd A.B."/>
        </authorList>
    </citation>
    <scope>NUCLEOTIDE SEQUENCE</scope>
    <source>
        <strain evidence="1">HN-11 Male</strain>
        <tissue evidence="1">Kidney and liver</tissue>
    </source>
</reference>
<organism evidence="1 2">
    <name type="scientific">Eleutherodactylus coqui</name>
    <name type="common">Puerto Rican coqui</name>
    <dbReference type="NCBI Taxonomy" id="57060"/>
    <lineage>
        <taxon>Eukaryota</taxon>
        <taxon>Metazoa</taxon>
        <taxon>Chordata</taxon>
        <taxon>Craniata</taxon>
        <taxon>Vertebrata</taxon>
        <taxon>Euteleostomi</taxon>
        <taxon>Amphibia</taxon>
        <taxon>Batrachia</taxon>
        <taxon>Anura</taxon>
        <taxon>Neobatrachia</taxon>
        <taxon>Hyloidea</taxon>
        <taxon>Eleutherodactylidae</taxon>
        <taxon>Eleutherodactylinae</taxon>
        <taxon>Eleutherodactylus</taxon>
        <taxon>Eleutherodactylus</taxon>
    </lineage>
</organism>
<dbReference type="EMBL" id="WNTK01000008">
    <property type="protein sequence ID" value="KAG9478691.1"/>
    <property type="molecule type" value="Genomic_DNA"/>
</dbReference>
<accession>A0A8J6F1M9</accession>
<proteinExistence type="predicted"/>
<evidence type="ECO:0000313" key="2">
    <source>
        <dbReference type="Proteomes" id="UP000770717"/>
    </source>
</evidence>
<dbReference type="AlphaFoldDB" id="A0A8J6F1M9"/>
<keyword evidence="2" id="KW-1185">Reference proteome</keyword>
<sequence length="246" mass="27618">MSKKEEGLKHLHPHRTSVEQLLKCYGSDHSRKFRKTETKHVISHTHSDASTLSHLSVSRHLEQRLRPQTCAACRACMSSSSTNSIPDVLKMHPLDQTHRLPYYCAKNNKKRPKGRHKTRTLGKDTAQLQLPHSRILASRNSKPSSIMQGIASSCSSRFSEEKASSVPHLPALPLSGFLSTDTGTTSGGYNNPYHPDPQLRQWIVEFGGDEQAAFMARGLQKLQLAYEMGKAEMYRSTQRNPITNKC</sequence>
<dbReference type="Proteomes" id="UP000770717">
    <property type="component" value="Unassembled WGS sequence"/>
</dbReference>
<evidence type="ECO:0000313" key="1">
    <source>
        <dbReference type="EMBL" id="KAG9478691.1"/>
    </source>
</evidence>
<gene>
    <name evidence="1" type="ORF">GDO78_012379</name>
</gene>
<comment type="caution">
    <text evidence="1">The sequence shown here is derived from an EMBL/GenBank/DDBJ whole genome shotgun (WGS) entry which is preliminary data.</text>
</comment>
<name>A0A8J6F1M9_ELECQ</name>
<protein>
    <submittedName>
        <fullName evidence="1">Uncharacterized protein</fullName>
    </submittedName>
</protein>
<dbReference type="OrthoDB" id="9905873at2759"/>